<dbReference type="SUPFAM" id="SSF89095">
    <property type="entry name" value="GatB/YqeY motif"/>
    <property type="match status" value="1"/>
</dbReference>
<keyword evidence="3 7" id="KW-0547">Nucleotide-binding</keyword>
<gene>
    <name evidence="9" type="ORF">BDP27DRAFT_1321834</name>
</gene>
<dbReference type="GO" id="GO:0032543">
    <property type="term" value="P:mitochondrial translation"/>
    <property type="evidence" value="ECO:0007669"/>
    <property type="project" value="UniProtKB-UniRule"/>
</dbReference>
<dbReference type="InterPro" id="IPR014746">
    <property type="entry name" value="Gln_synth/guanido_kin_cat_dom"/>
</dbReference>
<sequence>MYTYASIGVLFLHPSFMSRLLVDGWQVVIGLETHVQIKSSQKLFSKSPTSLLNRYPNTQYNAFDAAFPGTLPRLNRKCLDLALRAALALNCSIKTRSSFDRKHYFYSDQPAGYQITQHYSPFAVNGQFTAPKLGIPVRIKQIQLEQDTAKSVTDARTRTALIDLDRAGTGLLEIVTEPDFRSSTQAAEYIRSLQETLRALGVSDGNMEAGSFRCDVNVSINRPNEPPGTRCEVKNINSVKFMVAAIEYEIQRQRLLLETNGLVPQETRGFNHDSWKTFKMRAKEDAPEYRYMPDPNLGVLVLGQEHIEKVRREMPLLPAATRARLLETYSSSGVTESNIDVLMNLDVSREIPYDGAPESTIGAVAYFELLCSPGRDPKFVMNWMIQNLLGQLSALGKSFCSDYIAVAQMGELLDLVGTKQMSRSSAKLLLKQMLISPSNTPVKQLAAEMDLLSSVLLNTNTASVSPNEDDILHNVCVRAIAALPREIEAIRNGNDNVYNKVIGWIMRETKGKVDAKQTKNMLKQLIDQ</sequence>
<reference evidence="9" key="1">
    <citation type="submission" date="2020-11" db="EMBL/GenBank/DDBJ databases">
        <authorList>
            <consortium name="DOE Joint Genome Institute"/>
            <person name="Ahrendt S."/>
            <person name="Riley R."/>
            <person name="Andreopoulos W."/>
            <person name="Labutti K."/>
            <person name="Pangilinan J."/>
            <person name="Ruiz-Duenas F.J."/>
            <person name="Barrasa J.M."/>
            <person name="Sanchez-Garcia M."/>
            <person name="Camarero S."/>
            <person name="Miyauchi S."/>
            <person name="Serrano A."/>
            <person name="Linde D."/>
            <person name="Babiker R."/>
            <person name="Drula E."/>
            <person name="Ayuso-Fernandez I."/>
            <person name="Pacheco R."/>
            <person name="Padilla G."/>
            <person name="Ferreira P."/>
            <person name="Barriuso J."/>
            <person name="Kellner H."/>
            <person name="Castanera R."/>
            <person name="Alfaro M."/>
            <person name="Ramirez L."/>
            <person name="Pisabarro A.G."/>
            <person name="Kuo A."/>
            <person name="Tritt A."/>
            <person name="Lipzen A."/>
            <person name="He G."/>
            <person name="Yan M."/>
            <person name="Ng V."/>
            <person name="Cullen D."/>
            <person name="Martin F."/>
            <person name="Rosso M.-N."/>
            <person name="Henrissat B."/>
            <person name="Hibbett D."/>
            <person name="Martinez A.T."/>
            <person name="Grigoriev I.V."/>
        </authorList>
    </citation>
    <scope>NUCLEOTIDE SEQUENCE</scope>
    <source>
        <strain evidence="9">AH 40177</strain>
    </source>
</reference>
<feature type="domain" description="Asn/Gln amidotransferase" evidence="8">
    <location>
        <begin position="365"/>
        <end position="526"/>
    </location>
</feature>
<comment type="function">
    <text evidence="7">Allows the formation of correctly charged Gln-tRNA(Gln) through the transamidation of misacylated Glu-tRNA(Gln) in the mitochondria. The reaction takes place in the presence of glutamine and ATP through an activated gamma-phospho-Glu-tRNA(Gln).</text>
</comment>
<evidence type="ECO:0000256" key="4">
    <source>
        <dbReference type="ARBA" id="ARBA00022840"/>
    </source>
</evidence>
<dbReference type="GO" id="GO:0005524">
    <property type="term" value="F:ATP binding"/>
    <property type="evidence" value="ECO:0007669"/>
    <property type="project" value="UniProtKB-KW"/>
</dbReference>
<dbReference type="InterPro" id="IPR023168">
    <property type="entry name" value="GatB_Yqey_C_2"/>
</dbReference>
<dbReference type="PANTHER" id="PTHR11659">
    <property type="entry name" value="GLUTAMYL-TRNA GLN AMIDOTRANSFERASE SUBUNIT B MITOCHONDRIAL AND PROKARYOTIC PET112-RELATED"/>
    <property type="match status" value="1"/>
</dbReference>
<dbReference type="GO" id="GO:0050567">
    <property type="term" value="F:glutaminyl-tRNA synthase (glutamine-hydrolyzing) activity"/>
    <property type="evidence" value="ECO:0007669"/>
    <property type="project" value="UniProtKB-UniRule"/>
</dbReference>
<dbReference type="OrthoDB" id="1722066at2759"/>
<comment type="caution">
    <text evidence="9">The sequence shown here is derived from an EMBL/GenBank/DDBJ whole genome shotgun (WGS) entry which is preliminary data.</text>
</comment>
<evidence type="ECO:0000256" key="2">
    <source>
        <dbReference type="ARBA" id="ARBA00022598"/>
    </source>
</evidence>
<dbReference type="PANTHER" id="PTHR11659:SF0">
    <property type="entry name" value="GLUTAMYL-TRNA(GLN) AMIDOTRANSFERASE SUBUNIT B, MITOCHONDRIAL"/>
    <property type="match status" value="1"/>
</dbReference>
<evidence type="ECO:0000256" key="1">
    <source>
        <dbReference type="ARBA" id="ARBA00005306"/>
    </source>
</evidence>
<keyword evidence="7" id="KW-0496">Mitochondrion</keyword>
<keyword evidence="4 7" id="KW-0067">ATP-binding</keyword>
<dbReference type="Proteomes" id="UP000772434">
    <property type="component" value="Unassembled WGS sequence"/>
</dbReference>
<organism evidence="9 10">
    <name type="scientific">Rhodocollybia butyracea</name>
    <dbReference type="NCBI Taxonomy" id="206335"/>
    <lineage>
        <taxon>Eukaryota</taxon>
        <taxon>Fungi</taxon>
        <taxon>Dikarya</taxon>
        <taxon>Basidiomycota</taxon>
        <taxon>Agaricomycotina</taxon>
        <taxon>Agaricomycetes</taxon>
        <taxon>Agaricomycetidae</taxon>
        <taxon>Agaricales</taxon>
        <taxon>Marasmiineae</taxon>
        <taxon>Omphalotaceae</taxon>
        <taxon>Rhodocollybia</taxon>
    </lineage>
</organism>
<dbReference type="InterPro" id="IPR017959">
    <property type="entry name" value="Asn/Gln-tRNA_amidoTrfase_suB/E"/>
</dbReference>
<dbReference type="InterPro" id="IPR006075">
    <property type="entry name" value="Asn/Gln-tRNA_Trfase_suB/E_cat"/>
</dbReference>
<name>A0A9P5UA66_9AGAR</name>
<dbReference type="HAMAP" id="MF_00121">
    <property type="entry name" value="GatB"/>
    <property type="match status" value="1"/>
</dbReference>
<dbReference type="GO" id="GO:0030956">
    <property type="term" value="C:glutamyl-tRNA(Gln) amidotransferase complex"/>
    <property type="evidence" value="ECO:0007669"/>
    <property type="project" value="UniProtKB-UniRule"/>
</dbReference>
<evidence type="ECO:0000256" key="7">
    <source>
        <dbReference type="HAMAP-Rule" id="MF_03147"/>
    </source>
</evidence>
<dbReference type="Pfam" id="PF02934">
    <property type="entry name" value="GatB_N"/>
    <property type="match status" value="1"/>
</dbReference>
<dbReference type="NCBIfam" id="NF004012">
    <property type="entry name" value="PRK05477.1-2"/>
    <property type="match status" value="1"/>
</dbReference>
<evidence type="ECO:0000313" key="10">
    <source>
        <dbReference type="Proteomes" id="UP000772434"/>
    </source>
</evidence>
<accession>A0A9P5UA66</accession>
<evidence type="ECO:0000256" key="6">
    <source>
        <dbReference type="ARBA" id="ARBA00047913"/>
    </source>
</evidence>
<dbReference type="SMART" id="SM00845">
    <property type="entry name" value="GatB_Yqey"/>
    <property type="match status" value="1"/>
</dbReference>
<comment type="catalytic activity">
    <reaction evidence="6 7">
        <text>L-glutamyl-tRNA(Gln) + L-glutamine + ATP + H2O = L-glutaminyl-tRNA(Gln) + L-glutamate + ADP + phosphate + H(+)</text>
        <dbReference type="Rhea" id="RHEA:17521"/>
        <dbReference type="Rhea" id="RHEA-COMP:9681"/>
        <dbReference type="Rhea" id="RHEA-COMP:9684"/>
        <dbReference type="ChEBI" id="CHEBI:15377"/>
        <dbReference type="ChEBI" id="CHEBI:15378"/>
        <dbReference type="ChEBI" id="CHEBI:29985"/>
        <dbReference type="ChEBI" id="CHEBI:30616"/>
        <dbReference type="ChEBI" id="CHEBI:43474"/>
        <dbReference type="ChEBI" id="CHEBI:58359"/>
        <dbReference type="ChEBI" id="CHEBI:78520"/>
        <dbReference type="ChEBI" id="CHEBI:78521"/>
        <dbReference type="ChEBI" id="CHEBI:456216"/>
    </reaction>
</comment>
<dbReference type="GO" id="GO:0070681">
    <property type="term" value="P:glutaminyl-tRNAGln biosynthesis via transamidation"/>
    <property type="evidence" value="ECO:0007669"/>
    <property type="project" value="UniProtKB-UniRule"/>
</dbReference>
<comment type="similarity">
    <text evidence="1 7">Belongs to the GatB/GatE family. GatB subfamily.</text>
</comment>
<dbReference type="InterPro" id="IPR004413">
    <property type="entry name" value="GatB"/>
</dbReference>
<dbReference type="InterPro" id="IPR018027">
    <property type="entry name" value="Asn/Gln_amidotransferase"/>
</dbReference>
<keyword evidence="2 7" id="KW-0436">Ligase</keyword>
<evidence type="ECO:0000259" key="8">
    <source>
        <dbReference type="SMART" id="SM00845"/>
    </source>
</evidence>
<protein>
    <recommendedName>
        <fullName evidence="7">Glutamyl-tRNA(Gln) amidotransferase subunit B, mitochondrial</fullName>
        <shortName evidence="7">Glu-AdT subunit B</shortName>
        <ecNumber evidence="7">6.3.5.-</ecNumber>
    </recommendedName>
</protein>
<keyword evidence="10" id="KW-1185">Reference proteome</keyword>
<dbReference type="PROSITE" id="PS01234">
    <property type="entry name" value="GATB"/>
    <property type="match status" value="1"/>
</dbReference>
<dbReference type="Pfam" id="PF02637">
    <property type="entry name" value="GatB_Yqey"/>
    <property type="match status" value="1"/>
</dbReference>
<evidence type="ECO:0000256" key="5">
    <source>
        <dbReference type="ARBA" id="ARBA00022917"/>
    </source>
</evidence>
<evidence type="ECO:0000313" key="9">
    <source>
        <dbReference type="EMBL" id="KAF9071746.1"/>
    </source>
</evidence>
<dbReference type="EC" id="6.3.5.-" evidence="7"/>
<evidence type="ECO:0000256" key="3">
    <source>
        <dbReference type="ARBA" id="ARBA00022741"/>
    </source>
</evidence>
<comment type="subcellular location">
    <subcellularLocation>
        <location evidence="7">Mitochondrion</location>
    </subcellularLocation>
</comment>
<dbReference type="SUPFAM" id="SSF55931">
    <property type="entry name" value="Glutamine synthetase/guanido kinase"/>
    <property type="match status" value="1"/>
</dbReference>
<dbReference type="InterPro" id="IPR003789">
    <property type="entry name" value="Asn/Gln_tRNA_amidoTrase-B-like"/>
</dbReference>
<proteinExistence type="inferred from homology"/>
<comment type="subunit">
    <text evidence="7">Subunit of the heterotrimeric GatCAB amidotransferase (AdT) complex, composed of A, B and C subunits.</text>
</comment>
<dbReference type="Gene3D" id="1.10.10.410">
    <property type="match status" value="1"/>
</dbReference>
<dbReference type="EMBL" id="JADNRY010000030">
    <property type="protein sequence ID" value="KAF9071746.1"/>
    <property type="molecule type" value="Genomic_DNA"/>
</dbReference>
<dbReference type="GO" id="GO:0005739">
    <property type="term" value="C:mitochondrion"/>
    <property type="evidence" value="ECO:0007669"/>
    <property type="project" value="UniProtKB-SubCell"/>
</dbReference>
<dbReference type="AlphaFoldDB" id="A0A9P5UA66"/>
<dbReference type="InterPro" id="IPR017958">
    <property type="entry name" value="Gln-tRNA_amidoTrfase_suB_CS"/>
</dbReference>
<keyword evidence="5 7" id="KW-0648">Protein biosynthesis</keyword>
<dbReference type="NCBIfam" id="TIGR00133">
    <property type="entry name" value="gatB"/>
    <property type="match status" value="1"/>
</dbReference>